<comment type="caution">
    <text evidence="1">The sequence shown here is derived from an EMBL/GenBank/DDBJ whole genome shotgun (WGS) entry which is preliminary data.</text>
</comment>
<organism evidence="1 2">
    <name type="scientific">Penicillium alfredii</name>
    <dbReference type="NCBI Taxonomy" id="1506179"/>
    <lineage>
        <taxon>Eukaryota</taxon>
        <taxon>Fungi</taxon>
        <taxon>Dikarya</taxon>
        <taxon>Ascomycota</taxon>
        <taxon>Pezizomycotina</taxon>
        <taxon>Eurotiomycetes</taxon>
        <taxon>Eurotiomycetidae</taxon>
        <taxon>Eurotiales</taxon>
        <taxon>Aspergillaceae</taxon>
        <taxon>Penicillium</taxon>
    </lineage>
</organism>
<sequence length="77" mass="8622">MVLPVEFEPPTMYSTQPNTRAEFERLVRAHHQANLLGKDGRIYDKAVVILQDATSTRVAVAATRRNTAPWNTTLGEV</sequence>
<dbReference type="GeneID" id="81397553"/>
<gene>
    <name evidence="1" type="ORF">NUU61_007859</name>
</gene>
<reference evidence="1" key="2">
    <citation type="journal article" date="2023" name="IMA Fungus">
        <title>Comparative genomic study of the Penicillium genus elucidates a diverse pangenome and 15 lateral gene transfer events.</title>
        <authorList>
            <person name="Petersen C."/>
            <person name="Sorensen T."/>
            <person name="Nielsen M.R."/>
            <person name="Sondergaard T.E."/>
            <person name="Sorensen J.L."/>
            <person name="Fitzpatrick D.A."/>
            <person name="Frisvad J.C."/>
            <person name="Nielsen K.L."/>
        </authorList>
    </citation>
    <scope>NUCLEOTIDE SEQUENCE</scope>
    <source>
        <strain evidence="1">IBT 34128</strain>
    </source>
</reference>
<protein>
    <submittedName>
        <fullName evidence="1">Uncharacterized protein</fullName>
    </submittedName>
</protein>
<accession>A0A9W9JZE8</accession>
<name>A0A9W9JZE8_9EURO</name>
<dbReference type="RefSeq" id="XP_056508677.1">
    <property type="nucleotide sequence ID" value="XM_056658384.1"/>
</dbReference>
<dbReference type="AlphaFoldDB" id="A0A9W9JZE8"/>
<dbReference type="OrthoDB" id="4191807at2759"/>
<dbReference type="EMBL" id="JAPMSZ010000010">
    <property type="protein sequence ID" value="KAJ5086552.1"/>
    <property type="molecule type" value="Genomic_DNA"/>
</dbReference>
<evidence type="ECO:0000313" key="2">
    <source>
        <dbReference type="Proteomes" id="UP001141434"/>
    </source>
</evidence>
<dbReference type="Proteomes" id="UP001141434">
    <property type="component" value="Unassembled WGS sequence"/>
</dbReference>
<keyword evidence="2" id="KW-1185">Reference proteome</keyword>
<proteinExistence type="predicted"/>
<evidence type="ECO:0000313" key="1">
    <source>
        <dbReference type="EMBL" id="KAJ5086552.1"/>
    </source>
</evidence>
<reference evidence="1" key="1">
    <citation type="submission" date="2022-11" db="EMBL/GenBank/DDBJ databases">
        <authorList>
            <person name="Petersen C."/>
        </authorList>
    </citation>
    <scope>NUCLEOTIDE SEQUENCE</scope>
    <source>
        <strain evidence="1">IBT 34128</strain>
    </source>
</reference>